<organism evidence="1 2">
    <name type="scientific">Maribacter polysiphoniae</name>
    <dbReference type="NCBI Taxonomy" id="429344"/>
    <lineage>
        <taxon>Bacteria</taxon>
        <taxon>Pseudomonadati</taxon>
        <taxon>Bacteroidota</taxon>
        <taxon>Flavobacteriia</taxon>
        <taxon>Flavobacteriales</taxon>
        <taxon>Flavobacteriaceae</taxon>
        <taxon>Maribacter</taxon>
    </lineage>
</organism>
<gene>
    <name evidence="1" type="ORF">HZY62_18280</name>
</gene>
<name>A0ABR7W4Z3_9FLAO</name>
<evidence type="ECO:0000313" key="1">
    <source>
        <dbReference type="EMBL" id="MBD1262552.1"/>
    </source>
</evidence>
<sequence length="71" mass="8309">MTLALAWATASGLTRAELYRIGWYDNKFDHILLKEGVWMDFNANAYVIFAGLKLETETFYEKVQLIEPKYE</sequence>
<evidence type="ECO:0000313" key="2">
    <source>
        <dbReference type="Proteomes" id="UP000651837"/>
    </source>
</evidence>
<protein>
    <submittedName>
        <fullName evidence="1">Uncharacterized protein</fullName>
    </submittedName>
</protein>
<proteinExistence type="predicted"/>
<dbReference type="RefSeq" id="WP_109654108.1">
    <property type="nucleotide sequence ID" value="NZ_JACWLN010000011.1"/>
</dbReference>
<keyword evidence="2" id="KW-1185">Reference proteome</keyword>
<reference evidence="1 2" key="1">
    <citation type="submission" date="2020-07" db="EMBL/GenBank/DDBJ databases">
        <title>The draft genome sequence of Maribacter polysiphoniae KCTC 22021.</title>
        <authorList>
            <person name="Mu L."/>
        </authorList>
    </citation>
    <scope>NUCLEOTIDE SEQUENCE [LARGE SCALE GENOMIC DNA]</scope>
    <source>
        <strain evidence="1 2">KCTC 22021</strain>
    </source>
</reference>
<dbReference type="EMBL" id="JACWLN010000011">
    <property type="protein sequence ID" value="MBD1262552.1"/>
    <property type="molecule type" value="Genomic_DNA"/>
</dbReference>
<accession>A0ABR7W4Z3</accession>
<comment type="caution">
    <text evidence="1">The sequence shown here is derived from an EMBL/GenBank/DDBJ whole genome shotgun (WGS) entry which is preliminary data.</text>
</comment>
<dbReference type="Proteomes" id="UP000651837">
    <property type="component" value="Unassembled WGS sequence"/>
</dbReference>